<dbReference type="PROSITE" id="PS50076">
    <property type="entry name" value="DNAJ_2"/>
    <property type="match status" value="1"/>
</dbReference>
<organism evidence="2 3">
    <name type="scientific">Liquidambar formosana</name>
    <name type="common">Formosan gum</name>
    <dbReference type="NCBI Taxonomy" id="63359"/>
    <lineage>
        <taxon>Eukaryota</taxon>
        <taxon>Viridiplantae</taxon>
        <taxon>Streptophyta</taxon>
        <taxon>Embryophyta</taxon>
        <taxon>Tracheophyta</taxon>
        <taxon>Spermatophyta</taxon>
        <taxon>Magnoliopsida</taxon>
        <taxon>eudicotyledons</taxon>
        <taxon>Gunneridae</taxon>
        <taxon>Pentapetalae</taxon>
        <taxon>Saxifragales</taxon>
        <taxon>Altingiaceae</taxon>
        <taxon>Liquidambar</taxon>
    </lineage>
</organism>
<dbReference type="PRINTS" id="PR00625">
    <property type="entry name" value="JDOMAIN"/>
</dbReference>
<dbReference type="PROSITE" id="PS00636">
    <property type="entry name" value="DNAJ_1"/>
    <property type="match status" value="1"/>
</dbReference>
<protein>
    <recommendedName>
        <fullName evidence="1">J domain-containing protein</fullName>
    </recommendedName>
</protein>
<dbReference type="SUPFAM" id="SSF46565">
    <property type="entry name" value="Chaperone J-domain"/>
    <property type="match status" value="1"/>
</dbReference>
<dbReference type="EMBL" id="JBBPBK010000014">
    <property type="protein sequence ID" value="KAK9270039.1"/>
    <property type="molecule type" value="Genomic_DNA"/>
</dbReference>
<dbReference type="PANTHER" id="PTHR44240">
    <property type="entry name" value="DNAJ DOMAIN (PROKARYOTIC HEAT SHOCK PROTEIN)-RELATED"/>
    <property type="match status" value="1"/>
</dbReference>
<name>A0AAP0NEX5_LIQFO</name>
<feature type="domain" description="J" evidence="1">
    <location>
        <begin position="59"/>
        <end position="126"/>
    </location>
</feature>
<sequence length="166" mass="18180">MVSTTSLPSLSSSPHLLGRKMAVNAPPLQPRRIGFRPIRISAVHATAERVTSHIASANSLYEVLGVHADATCQEIKAAYRRLARVSHPDVASNGRKDASAAAFMKIHSAYATLSDPEKRADYDRTIFRRQRPLSSPFGMSPSMAGSSDSVFSGMYTGRNWETDQCW</sequence>
<dbReference type="Proteomes" id="UP001415857">
    <property type="component" value="Unassembled WGS sequence"/>
</dbReference>
<dbReference type="SMART" id="SM00271">
    <property type="entry name" value="DnaJ"/>
    <property type="match status" value="1"/>
</dbReference>
<evidence type="ECO:0000313" key="2">
    <source>
        <dbReference type="EMBL" id="KAK9270039.1"/>
    </source>
</evidence>
<accession>A0AAP0NEX5</accession>
<proteinExistence type="predicted"/>
<dbReference type="Gene3D" id="1.10.287.110">
    <property type="entry name" value="DnaJ domain"/>
    <property type="match status" value="1"/>
</dbReference>
<dbReference type="InterPro" id="IPR052276">
    <property type="entry name" value="Diphthamide-biosynth_chaperone"/>
</dbReference>
<dbReference type="InterPro" id="IPR036869">
    <property type="entry name" value="J_dom_sf"/>
</dbReference>
<dbReference type="PANTHER" id="PTHR44240:SF22">
    <property type="entry name" value="CHAPERONE PROTEIN DNAJ 11, CHLOROPLASTIC-LIKE"/>
    <property type="match status" value="1"/>
</dbReference>
<reference evidence="2 3" key="1">
    <citation type="journal article" date="2024" name="Plant J.">
        <title>Genome sequences and population genomics reveal climatic adaptation and genomic divergence between two closely related sweetgum species.</title>
        <authorList>
            <person name="Xu W.Q."/>
            <person name="Ren C.Q."/>
            <person name="Zhang X.Y."/>
            <person name="Comes H.P."/>
            <person name="Liu X.H."/>
            <person name="Li Y.G."/>
            <person name="Kettle C.J."/>
            <person name="Jalonen R."/>
            <person name="Gaisberger H."/>
            <person name="Ma Y.Z."/>
            <person name="Qiu Y.X."/>
        </authorList>
    </citation>
    <scope>NUCLEOTIDE SEQUENCE [LARGE SCALE GENOMIC DNA]</scope>
    <source>
        <strain evidence="2">Hangzhou</strain>
    </source>
</reference>
<comment type="caution">
    <text evidence="2">The sequence shown here is derived from an EMBL/GenBank/DDBJ whole genome shotgun (WGS) entry which is preliminary data.</text>
</comment>
<dbReference type="InterPro" id="IPR018253">
    <property type="entry name" value="DnaJ_domain_CS"/>
</dbReference>
<keyword evidence="3" id="KW-1185">Reference proteome</keyword>
<evidence type="ECO:0000259" key="1">
    <source>
        <dbReference type="PROSITE" id="PS50076"/>
    </source>
</evidence>
<dbReference type="CDD" id="cd06257">
    <property type="entry name" value="DnaJ"/>
    <property type="match status" value="1"/>
</dbReference>
<gene>
    <name evidence="2" type="ORF">L1049_025612</name>
</gene>
<dbReference type="AlphaFoldDB" id="A0AAP0NEX5"/>
<dbReference type="InterPro" id="IPR001623">
    <property type="entry name" value="DnaJ_domain"/>
</dbReference>
<evidence type="ECO:0000313" key="3">
    <source>
        <dbReference type="Proteomes" id="UP001415857"/>
    </source>
</evidence>
<dbReference type="Pfam" id="PF00226">
    <property type="entry name" value="DnaJ"/>
    <property type="match status" value="1"/>
</dbReference>